<dbReference type="GO" id="GO:0007508">
    <property type="term" value="P:larval heart development"/>
    <property type="evidence" value="ECO:0007669"/>
    <property type="project" value="TreeGrafter"/>
</dbReference>
<evidence type="ECO:0000313" key="2">
    <source>
        <dbReference type="RefSeq" id="XP_018497022.1"/>
    </source>
</evidence>
<dbReference type="PANTHER" id="PTHR33395:SF22">
    <property type="entry name" value="REVERSE TRANSCRIPTASE DOMAIN-CONTAINING PROTEIN"/>
    <property type="match status" value="1"/>
</dbReference>
<dbReference type="GO" id="GO:0061343">
    <property type="term" value="P:cell adhesion involved in heart morphogenesis"/>
    <property type="evidence" value="ECO:0007669"/>
    <property type="project" value="TreeGrafter"/>
</dbReference>
<dbReference type="RefSeq" id="XP_018497022.1">
    <property type="nucleotide sequence ID" value="XM_018641506.1"/>
</dbReference>
<dbReference type="GeneID" id="108864959"/>
<gene>
    <name evidence="2" type="primary">LOC108864959</name>
</gene>
<dbReference type="AlphaFoldDB" id="A0AAJ7PAV7"/>
<accession>A0AAJ7PAV7</accession>
<sequence>MYNCFVNHCSSIIEECIPSTNTASSDISAVRSYIDRLKLKLQSAFDPSLALKLEKASNRIRVLTESKLNPRNSRGFFRYANSRIRAHEAIPTLRSSSKVSVEARDKADLLGQHFASIFDPTPLPPQTSTPAPNPTYPSTRLRFSEYDVYNLLSHLDGKSQTTPENIPSIFFKKFAIFLAEPLTIIFERSYNDGEVPEFFRRSIVTPIYKKGNKSDPTNYRPIAQGSIACKVMEKLIAQHLIDFLTRNDLLDQYSNSVC</sequence>
<organism evidence="1 2">
    <name type="scientific">Galendromus occidentalis</name>
    <name type="common">western predatory mite</name>
    <dbReference type="NCBI Taxonomy" id="34638"/>
    <lineage>
        <taxon>Eukaryota</taxon>
        <taxon>Metazoa</taxon>
        <taxon>Ecdysozoa</taxon>
        <taxon>Arthropoda</taxon>
        <taxon>Chelicerata</taxon>
        <taxon>Arachnida</taxon>
        <taxon>Acari</taxon>
        <taxon>Parasitiformes</taxon>
        <taxon>Mesostigmata</taxon>
        <taxon>Gamasina</taxon>
        <taxon>Phytoseioidea</taxon>
        <taxon>Phytoseiidae</taxon>
        <taxon>Typhlodrominae</taxon>
        <taxon>Galendromus</taxon>
    </lineage>
</organism>
<name>A0AAJ7PAV7_9ACAR</name>
<dbReference type="Proteomes" id="UP000694867">
    <property type="component" value="Unplaced"/>
</dbReference>
<keyword evidence="1" id="KW-1185">Reference proteome</keyword>
<proteinExistence type="predicted"/>
<dbReference type="GO" id="GO:0031012">
    <property type="term" value="C:extracellular matrix"/>
    <property type="evidence" value="ECO:0007669"/>
    <property type="project" value="TreeGrafter"/>
</dbReference>
<evidence type="ECO:0000313" key="1">
    <source>
        <dbReference type="Proteomes" id="UP000694867"/>
    </source>
</evidence>
<reference evidence="2" key="1">
    <citation type="submission" date="2025-08" db="UniProtKB">
        <authorList>
            <consortium name="RefSeq"/>
        </authorList>
    </citation>
    <scope>IDENTIFICATION</scope>
</reference>
<dbReference type="KEGG" id="goe:108864959"/>
<dbReference type="PANTHER" id="PTHR33395">
    <property type="entry name" value="TRANSCRIPTASE, PUTATIVE-RELATED-RELATED"/>
    <property type="match status" value="1"/>
</dbReference>
<protein>
    <submittedName>
        <fullName evidence="2">Uncharacterized protein LOC108864959</fullName>
    </submittedName>
</protein>